<gene>
    <name evidence="3" type="ORF">Egran_02262</name>
</gene>
<dbReference type="InterPro" id="IPR029058">
    <property type="entry name" value="AB_hydrolase_fold"/>
</dbReference>
<protein>
    <recommendedName>
        <fullName evidence="2">Serine hydrolase domain-containing protein</fullName>
    </recommendedName>
</protein>
<dbReference type="PANTHER" id="PTHR48045:SF34">
    <property type="entry name" value="ISOFLAVONE 7-O-GLUCOSYLTRANSFERASE 1-LIKE"/>
    <property type="match status" value="1"/>
</dbReference>
<dbReference type="Proteomes" id="UP000243515">
    <property type="component" value="Unassembled WGS sequence"/>
</dbReference>
<dbReference type="OrthoDB" id="5835829at2759"/>
<evidence type="ECO:0000313" key="4">
    <source>
        <dbReference type="Proteomes" id="UP000243515"/>
    </source>
</evidence>
<dbReference type="GO" id="GO:0008194">
    <property type="term" value="F:UDP-glycosyltransferase activity"/>
    <property type="evidence" value="ECO:0007669"/>
    <property type="project" value="InterPro"/>
</dbReference>
<dbReference type="InterPro" id="IPR002213">
    <property type="entry name" value="UDP_glucos_trans"/>
</dbReference>
<comment type="caution">
    <text evidence="3">The sequence shown here is derived from an EMBL/GenBank/DDBJ whole genome shotgun (WGS) entry which is preliminary data.</text>
</comment>
<organism evidence="3 4">
    <name type="scientific">Elaphomyces granulatus</name>
    <dbReference type="NCBI Taxonomy" id="519963"/>
    <lineage>
        <taxon>Eukaryota</taxon>
        <taxon>Fungi</taxon>
        <taxon>Dikarya</taxon>
        <taxon>Ascomycota</taxon>
        <taxon>Pezizomycotina</taxon>
        <taxon>Eurotiomycetes</taxon>
        <taxon>Eurotiomycetidae</taxon>
        <taxon>Eurotiales</taxon>
        <taxon>Elaphomycetaceae</taxon>
        <taxon>Elaphomyces</taxon>
    </lineage>
</organism>
<evidence type="ECO:0000256" key="1">
    <source>
        <dbReference type="ARBA" id="ARBA00022679"/>
    </source>
</evidence>
<keyword evidence="1" id="KW-0808">Transferase</keyword>
<evidence type="ECO:0000259" key="2">
    <source>
        <dbReference type="Pfam" id="PF03959"/>
    </source>
</evidence>
<dbReference type="Pfam" id="PF03959">
    <property type="entry name" value="FSH1"/>
    <property type="match status" value="1"/>
</dbReference>
<dbReference type="Gene3D" id="3.40.50.1820">
    <property type="entry name" value="alpha/beta hydrolase"/>
    <property type="match status" value="1"/>
</dbReference>
<feature type="domain" description="Serine hydrolase" evidence="2">
    <location>
        <begin position="531"/>
        <end position="707"/>
    </location>
</feature>
<reference evidence="3 4" key="1">
    <citation type="journal article" date="2015" name="Environ. Microbiol.">
        <title>Metagenome sequence of Elaphomyces granulatus from sporocarp tissue reveals Ascomycota ectomycorrhizal fingerprints of genome expansion and a Proteobacteria-rich microbiome.</title>
        <authorList>
            <person name="Quandt C.A."/>
            <person name="Kohler A."/>
            <person name="Hesse C.N."/>
            <person name="Sharpton T.J."/>
            <person name="Martin F."/>
            <person name="Spatafora J.W."/>
        </authorList>
    </citation>
    <scope>NUCLEOTIDE SEQUENCE [LARGE SCALE GENOMIC DNA]</scope>
    <source>
        <strain evidence="3 4">OSC145934</strain>
    </source>
</reference>
<name>A0A232M0N2_9EURO</name>
<accession>A0A232M0N2</accession>
<dbReference type="PANTHER" id="PTHR48045">
    <property type="entry name" value="UDP-GLYCOSYLTRANSFERASE 72B1"/>
    <property type="match status" value="1"/>
</dbReference>
<dbReference type="SUPFAM" id="SSF53474">
    <property type="entry name" value="alpha/beta-Hydrolases"/>
    <property type="match status" value="1"/>
</dbReference>
<dbReference type="CDD" id="cd03784">
    <property type="entry name" value="GT1_Gtf-like"/>
    <property type="match status" value="1"/>
</dbReference>
<evidence type="ECO:0000313" key="3">
    <source>
        <dbReference type="EMBL" id="OXV09975.1"/>
    </source>
</evidence>
<dbReference type="AlphaFoldDB" id="A0A232M0N2"/>
<dbReference type="InterPro" id="IPR005645">
    <property type="entry name" value="FSH-like_dom"/>
</dbReference>
<dbReference type="Gene3D" id="3.40.50.2000">
    <property type="entry name" value="Glycogen Phosphorylase B"/>
    <property type="match status" value="2"/>
</dbReference>
<dbReference type="EMBL" id="NPHW01003204">
    <property type="protein sequence ID" value="OXV09975.1"/>
    <property type="molecule type" value="Genomic_DNA"/>
</dbReference>
<sequence length="729" mass="81627">MAFEVHPNRKILVVVTVGGSTNTAPILEICRVLADRGHVIEFATLHERAGLVAPYPFVSRVHFVGRAVTTEEDESLYLRFSRWDNKTQRGRNEMIECKKFYDSWWPEVYRGLQDVVTLSRPDFIFSDYQVEAARDIAQEHCIPLATMWPQMPWLMVPHKWIPGEPGTQVRCLTSEHASLWDRLYDQTYLVRYLPQLLHLYRWTRQMRRENGVQRMPSLKPKPDYLLLVNSFWGLEPAKDVPPLIQPVGPILSNSYPPLDEQCSPFLDRKGKVVYVAFGTHVIASPDKLERLIRGLAMALEEGSIDGVVWAMRMTARKQLDPTQAYPVSSAKGSLCYTTEDLLSNRHPEWLFLDYAPQRAILDHSSTKVFLTHAGPSSANEAVYHGTPMISMPFYGDQIQHNLRLVAAGVAKSLDKDHFTARQVAVLVRDVVGDPDGEISRNAKRMQRIAHVASRRKHVAADLIEEHLYDWDLRFEINPEVSHEAVPDENGGRGQQLGPMHLQTADVRMSWIRASNMDEYLLFGLACLATWGLIFAMQSVALRTELGSPHVHIFEFVEGAVDYPPAKGIAALFPNTNYYAFFDPTDTVSILSAIDDLESYVSSEGPFDGVMGFSQGAALAAMLLRRDPMAFSFAIFICAGAPLCERALKAGVLRELDPLADGMLIDVPSAHIVGTLDQALGASLKLAGICRVKRVFDHGAGHEIPMNPKGVTSQMAECVEQIITKATLVQ</sequence>
<dbReference type="Pfam" id="PF00201">
    <property type="entry name" value="UDPGT"/>
    <property type="match status" value="1"/>
</dbReference>
<proteinExistence type="predicted"/>
<dbReference type="SUPFAM" id="SSF53756">
    <property type="entry name" value="UDP-Glycosyltransferase/glycogen phosphorylase"/>
    <property type="match status" value="1"/>
</dbReference>
<keyword evidence="4" id="KW-1185">Reference proteome</keyword>